<dbReference type="GO" id="GO:0005524">
    <property type="term" value="F:ATP binding"/>
    <property type="evidence" value="ECO:0007669"/>
    <property type="project" value="UniProtKB-KW"/>
</dbReference>
<evidence type="ECO:0000256" key="5">
    <source>
        <dbReference type="ARBA" id="ARBA00047925"/>
    </source>
</evidence>
<comment type="function">
    <text evidence="6">Involved in the regulation of the intracellular balance of NAD and NADP, and is a key enzyme in the biosynthesis of NADP. Catalyzes specifically the phosphorylation on 2'-hydroxyl of the adenosine moiety of NAD to yield NADP.</text>
</comment>
<keyword evidence="3 6" id="KW-0521">NADP</keyword>
<dbReference type="GO" id="GO:0019674">
    <property type="term" value="P:NAD+ metabolic process"/>
    <property type="evidence" value="ECO:0007669"/>
    <property type="project" value="InterPro"/>
</dbReference>
<feature type="binding site" evidence="6">
    <location>
        <position position="242"/>
    </location>
    <ligand>
        <name>NAD(+)</name>
        <dbReference type="ChEBI" id="CHEBI:57540"/>
    </ligand>
</feature>
<dbReference type="EMBL" id="JACHDZ010000003">
    <property type="protein sequence ID" value="MBB5344116.1"/>
    <property type="molecule type" value="Genomic_DNA"/>
</dbReference>
<dbReference type="GO" id="GO:0005737">
    <property type="term" value="C:cytoplasm"/>
    <property type="evidence" value="ECO:0007669"/>
    <property type="project" value="UniProtKB-SubCell"/>
</dbReference>
<dbReference type="GO" id="GO:0051287">
    <property type="term" value="F:NAD binding"/>
    <property type="evidence" value="ECO:0007669"/>
    <property type="project" value="UniProtKB-ARBA"/>
</dbReference>
<reference evidence="7 8" key="1">
    <citation type="submission" date="2020-08" db="EMBL/GenBank/DDBJ databases">
        <title>Genomic Encyclopedia of Type Strains, Phase IV (KMG-V): Genome sequencing to study the core and pangenomes of soil and plant-associated prokaryotes.</title>
        <authorList>
            <person name="Whitman W."/>
        </authorList>
    </citation>
    <scope>NUCLEOTIDE SEQUENCE [LARGE SCALE GENOMIC DNA]</scope>
    <source>
        <strain evidence="7 8">M8US30</strain>
    </source>
</reference>
<keyword evidence="6" id="KW-0963">Cytoplasm</keyword>
<feature type="binding site" evidence="6">
    <location>
        <position position="153"/>
    </location>
    <ligand>
        <name>NAD(+)</name>
        <dbReference type="ChEBI" id="CHEBI:57540"/>
    </ligand>
</feature>
<protein>
    <recommendedName>
        <fullName evidence="6">NAD kinase</fullName>
        <ecNumber evidence="6">2.7.1.23</ecNumber>
    </recommendedName>
    <alternativeName>
        <fullName evidence="6">ATP-dependent NAD kinase</fullName>
    </alternativeName>
</protein>
<gene>
    <name evidence="6" type="primary">nadK</name>
    <name evidence="7" type="ORF">HDF10_002095</name>
</gene>
<dbReference type="GO" id="GO:0006741">
    <property type="term" value="P:NADP+ biosynthetic process"/>
    <property type="evidence" value="ECO:0007669"/>
    <property type="project" value="UniProtKB-UniRule"/>
</dbReference>
<dbReference type="GO" id="GO:0003951">
    <property type="term" value="F:NAD+ kinase activity"/>
    <property type="evidence" value="ECO:0007669"/>
    <property type="project" value="UniProtKB-UniRule"/>
</dbReference>
<feature type="active site" description="Proton acceptor" evidence="6">
    <location>
        <position position="68"/>
    </location>
</feature>
<dbReference type="InterPro" id="IPR017437">
    <property type="entry name" value="ATP-NAD_kinase_PpnK-typ_C"/>
</dbReference>
<evidence type="ECO:0000256" key="2">
    <source>
        <dbReference type="ARBA" id="ARBA00022777"/>
    </source>
</evidence>
<sequence>MLQAAIISKPQKPELAGILRDLIAWLEARNYHYLLDPDSAAYVSGVNPIARVDLPNHRPNLVIVLGGDGTLLAAARAFARTTTPILSVNLGSLGFLTEIPLSELYTTLEAWCDNCAEIEVRSMMRAEIIRDGQIVKQWDALNDVVVAKGTIARMGDFSVEIDQQAVATFRADGIIVSTPTGSTAYNLAADGPIVMPSVNAMLVTPICPHLLTIRPIVVPGDSTVSVEVVGVPNEIYLTVDGQEAVQLKLGDLVHCQRSEAAVRLLRHSPNGLFSVLRSKLKWGER</sequence>
<dbReference type="Pfam" id="PF01513">
    <property type="entry name" value="NAD_kinase"/>
    <property type="match status" value="1"/>
</dbReference>
<dbReference type="Proteomes" id="UP000569092">
    <property type="component" value="Unassembled WGS sequence"/>
</dbReference>
<dbReference type="EC" id="2.7.1.23" evidence="6"/>
<accession>A0A7W8N518</accession>
<dbReference type="Gene3D" id="2.60.200.30">
    <property type="entry name" value="Probable inorganic polyphosphate/atp-NAD kinase, domain 2"/>
    <property type="match status" value="1"/>
</dbReference>
<evidence type="ECO:0000256" key="1">
    <source>
        <dbReference type="ARBA" id="ARBA00022679"/>
    </source>
</evidence>
<evidence type="ECO:0000313" key="8">
    <source>
        <dbReference type="Proteomes" id="UP000569092"/>
    </source>
</evidence>
<dbReference type="InterPro" id="IPR002504">
    <property type="entry name" value="NADK"/>
</dbReference>
<dbReference type="AlphaFoldDB" id="A0A7W8N518"/>
<dbReference type="GO" id="GO:0046872">
    <property type="term" value="F:metal ion binding"/>
    <property type="evidence" value="ECO:0007669"/>
    <property type="project" value="UniProtKB-UniRule"/>
</dbReference>
<evidence type="ECO:0000313" key="7">
    <source>
        <dbReference type="EMBL" id="MBB5344116.1"/>
    </source>
</evidence>
<name>A0A7W8N518_9BACT</name>
<comment type="similarity">
    <text evidence="6">Belongs to the NAD kinase family.</text>
</comment>
<evidence type="ECO:0000256" key="3">
    <source>
        <dbReference type="ARBA" id="ARBA00022857"/>
    </source>
</evidence>
<organism evidence="7 8">
    <name type="scientific">Tunturiibacter lichenicola</name>
    <dbReference type="NCBI Taxonomy" id="2051959"/>
    <lineage>
        <taxon>Bacteria</taxon>
        <taxon>Pseudomonadati</taxon>
        <taxon>Acidobacteriota</taxon>
        <taxon>Terriglobia</taxon>
        <taxon>Terriglobales</taxon>
        <taxon>Acidobacteriaceae</taxon>
        <taxon>Tunturiibacter</taxon>
    </lineage>
</organism>
<feature type="binding site" evidence="6">
    <location>
        <position position="170"/>
    </location>
    <ligand>
        <name>NAD(+)</name>
        <dbReference type="ChEBI" id="CHEBI:57540"/>
    </ligand>
</feature>
<feature type="binding site" evidence="6">
    <location>
        <position position="172"/>
    </location>
    <ligand>
        <name>NAD(+)</name>
        <dbReference type="ChEBI" id="CHEBI:57540"/>
    </ligand>
</feature>
<evidence type="ECO:0000256" key="6">
    <source>
        <dbReference type="HAMAP-Rule" id="MF_00361"/>
    </source>
</evidence>
<keyword evidence="2 6" id="KW-0418">Kinase</keyword>
<keyword evidence="6" id="KW-0547">Nucleotide-binding</keyword>
<keyword evidence="1 6" id="KW-0808">Transferase</keyword>
<comment type="cofactor">
    <cofactor evidence="6">
        <name>a divalent metal cation</name>
        <dbReference type="ChEBI" id="CHEBI:60240"/>
    </cofactor>
</comment>
<dbReference type="PANTHER" id="PTHR20275:SF0">
    <property type="entry name" value="NAD KINASE"/>
    <property type="match status" value="1"/>
</dbReference>
<evidence type="ECO:0000256" key="4">
    <source>
        <dbReference type="ARBA" id="ARBA00023027"/>
    </source>
</evidence>
<comment type="catalytic activity">
    <reaction evidence="5 6">
        <text>NAD(+) + ATP = ADP + NADP(+) + H(+)</text>
        <dbReference type="Rhea" id="RHEA:18629"/>
        <dbReference type="ChEBI" id="CHEBI:15378"/>
        <dbReference type="ChEBI" id="CHEBI:30616"/>
        <dbReference type="ChEBI" id="CHEBI:57540"/>
        <dbReference type="ChEBI" id="CHEBI:58349"/>
        <dbReference type="ChEBI" id="CHEBI:456216"/>
        <dbReference type="EC" id="2.7.1.23"/>
    </reaction>
</comment>
<dbReference type="PANTHER" id="PTHR20275">
    <property type="entry name" value="NAD KINASE"/>
    <property type="match status" value="1"/>
</dbReference>
<feature type="binding site" evidence="6">
    <location>
        <begin position="68"/>
        <end position="69"/>
    </location>
    <ligand>
        <name>NAD(+)</name>
        <dbReference type="ChEBI" id="CHEBI:57540"/>
    </ligand>
</feature>
<proteinExistence type="inferred from homology"/>
<keyword evidence="4 6" id="KW-0520">NAD</keyword>
<comment type="subcellular location">
    <subcellularLocation>
        <location evidence="6">Cytoplasm</location>
    </subcellularLocation>
</comment>
<dbReference type="InterPro" id="IPR017438">
    <property type="entry name" value="ATP-NAD_kinase_N"/>
</dbReference>
<feature type="binding site" evidence="6">
    <location>
        <begin position="142"/>
        <end position="143"/>
    </location>
    <ligand>
        <name>NAD(+)</name>
        <dbReference type="ChEBI" id="CHEBI:57540"/>
    </ligand>
</feature>
<dbReference type="InterPro" id="IPR016064">
    <property type="entry name" value="NAD/diacylglycerol_kinase_sf"/>
</dbReference>
<dbReference type="SUPFAM" id="SSF111331">
    <property type="entry name" value="NAD kinase/diacylglycerol kinase-like"/>
    <property type="match status" value="1"/>
</dbReference>
<keyword evidence="6" id="KW-0067">ATP-binding</keyword>
<dbReference type="Pfam" id="PF20143">
    <property type="entry name" value="NAD_kinase_C"/>
    <property type="match status" value="1"/>
</dbReference>
<dbReference type="Gene3D" id="3.40.50.10330">
    <property type="entry name" value="Probable inorganic polyphosphate/atp-NAD kinase, domain 1"/>
    <property type="match status" value="1"/>
</dbReference>
<dbReference type="HAMAP" id="MF_00361">
    <property type="entry name" value="NAD_kinase"/>
    <property type="match status" value="1"/>
</dbReference>
<comment type="caution">
    <text evidence="7">The sequence shown here is derived from an EMBL/GenBank/DDBJ whole genome shotgun (WGS) entry which is preliminary data.</text>
</comment>
<comment type="caution">
    <text evidence="6">Lacks conserved residue(s) required for the propagation of feature annotation.</text>
</comment>